<sequence>MPGIIRQHCHFKLRAVPLNAAITPVSSLVSPDALKIYETTVDNMYRKVEGPVHRRTDWRAFDEIKETR</sequence>
<protein>
    <submittedName>
        <fullName evidence="1">Uncharacterized protein</fullName>
    </submittedName>
</protein>
<accession>A0ABQ4L321</accession>
<gene>
    <name evidence="1" type="ORF">J6TS1_45380</name>
</gene>
<proteinExistence type="predicted"/>
<organism evidence="1 2">
    <name type="scientific">Siminovitchia terrae</name>
    <name type="common">Bacillus terrae</name>
    <dbReference type="NCBI Taxonomy" id="1914933"/>
    <lineage>
        <taxon>Bacteria</taxon>
        <taxon>Bacillati</taxon>
        <taxon>Bacillota</taxon>
        <taxon>Bacilli</taxon>
        <taxon>Bacillales</taxon>
        <taxon>Bacillaceae</taxon>
        <taxon>Siminovitchia</taxon>
    </lineage>
</organism>
<comment type="caution">
    <text evidence="1">The sequence shown here is derived from an EMBL/GenBank/DDBJ whole genome shotgun (WGS) entry which is preliminary data.</text>
</comment>
<reference evidence="1 2" key="1">
    <citation type="submission" date="2021-03" db="EMBL/GenBank/DDBJ databases">
        <title>Antimicrobial resistance genes in bacteria isolated from Japanese honey, and their potential for conferring macrolide and lincosamide resistance in the American foulbrood pathogen Paenibacillus larvae.</title>
        <authorList>
            <person name="Okamoto M."/>
            <person name="Kumagai M."/>
            <person name="Kanamori H."/>
            <person name="Takamatsu D."/>
        </authorList>
    </citation>
    <scope>NUCLEOTIDE SEQUENCE [LARGE SCALE GENOMIC DNA]</scope>
    <source>
        <strain evidence="1 2">J6TS1</strain>
    </source>
</reference>
<dbReference type="Proteomes" id="UP000680670">
    <property type="component" value="Unassembled WGS sequence"/>
</dbReference>
<evidence type="ECO:0000313" key="1">
    <source>
        <dbReference type="EMBL" id="GIN98668.1"/>
    </source>
</evidence>
<name>A0ABQ4L321_SIMTE</name>
<keyword evidence="2" id="KW-1185">Reference proteome</keyword>
<dbReference type="EMBL" id="BORJ01000016">
    <property type="protein sequence ID" value="GIN98668.1"/>
    <property type="molecule type" value="Genomic_DNA"/>
</dbReference>
<dbReference type="RefSeq" id="WP_213021455.1">
    <property type="nucleotide sequence ID" value="NZ_BORJ01000016.1"/>
</dbReference>
<evidence type="ECO:0000313" key="2">
    <source>
        <dbReference type="Proteomes" id="UP000680670"/>
    </source>
</evidence>